<proteinExistence type="predicted"/>
<feature type="non-terminal residue" evidence="1">
    <location>
        <position position="1"/>
    </location>
</feature>
<dbReference type="SUPFAM" id="SSF50969">
    <property type="entry name" value="YVTN repeat-like/Quinoprotein amine dehydrogenase"/>
    <property type="match status" value="1"/>
</dbReference>
<protein>
    <submittedName>
        <fullName evidence="1">Uncharacterized protein</fullName>
    </submittedName>
</protein>
<dbReference type="EMBL" id="LAZR01068225">
    <property type="protein sequence ID" value="KKK50038.1"/>
    <property type="molecule type" value="Genomic_DNA"/>
</dbReference>
<dbReference type="AlphaFoldDB" id="A0A0F8W0A9"/>
<dbReference type="InterPro" id="IPR011044">
    <property type="entry name" value="Quino_amine_DH_bsu"/>
</dbReference>
<comment type="caution">
    <text evidence="1">The sequence shown here is derived from an EMBL/GenBank/DDBJ whole genome shotgun (WGS) entry which is preliminary data.</text>
</comment>
<feature type="non-terminal residue" evidence="1">
    <location>
        <position position="340"/>
    </location>
</feature>
<organism evidence="1">
    <name type="scientific">marine sediment metagenome</name>
    <dbReference type="NCBI Taxonomy" id="412755"/>
    <lineage>
        <taxon>unclassified sequences</taxon>
        <taxon>metagenomes</taxon>
        <taxon>ecological metagenomes</taxon>
    </lineage>
</organism>
<evidence type="ECO:0000313" key="1">
    <source>
        <dbReference type="EMBL" id="KKK50038.1"/>
    </source>
</evidence>
<name>A0A0F8W0A9_9ZZZZ</name>
<gene>
    <name evidence="1" type="ORF">LCGC14_3129020</name>
</gene>
<sequence>PNWSALVAMKATETKPFEIADPDETINSHGGQYGAPGEGYVINSSQPEANRIDFATQSVLATITYDSSDRCIYVDVANEMWCTTGFGGDIPFQVYEADTGKFLGATVGNAAIGGIVSQFVPLVGVGVEGLFPNGTFITGANDKLALLGRRIGPSVEILRDADDGYQLSDHFPGSFNVLGANGITVDTFTGDIWISYTQSGIGTLYRIDGVTLDPVEKIELGGIAIEFLTFYEEQNSLIIFRSSGGGGTGIIRFSLDSKTITSQIDATLSPGVHNKAAWQVLSGHIMILQETLTGLGGFYDVSTTPMVRTGSFAPTDWVGGASNWENPWYDPISHAIIVTA</sequence>
<accession>A0A0F8W0A9</accession>
<reference evidence="1" key="1">
    <citation type="journal article" date="2015" name="Nature">
        <title>Complex archaea that bridge the gap between prokaryotes and eukaryotes.</title>
        <authorList>
            <person name="Spang A."/>
            <person name="Saw J.H."/>
            <person name="Jorgensen S.L."/>
            <person name="Zaremba-Niedzwiedzka K."/>
            <person name="Martijn J."/>
            <person name="Lind A.E."/>
            <person name="van Eijk R."/>
            <person name="Schleper C."/>
            <person name="Guy L."/>
            <person name="Ettema T.J."/>
        </authorList>
    </citation>
    <scope>NUCLEOTIDE SEQUENCE</scope>
</reference>